<dbReference type="Proteomes" id="UP001198983">
    <property type="component" value="Chromosome"/>
</dbReference>
<name>A0AAX2ZJD1_9FIRM</name>
<sequence length="615" mass="72916">MSKKNKYNSYKYFMYSMLEYFKNKEFRLEEINFGSIRQLLNDYIEVYNQIKSNTGDSSKLKRSLDALQENILFYFKNTNLSKHKFINKDIVKIKNILNKTDSSMTTEAYFSLTAFIKKMNNINILDLWIDILQADFTSSFDDVDKLMDCYISELLFEGYSLKYLEEFWLSNFKDLKDCKDEEEILIQVEKFRELSYTKDNRYDLLLNLNIPINLKEELENSEILNIDKLIYKMFTICKENDGLINEIKSKSFFKSNKSITLRTVVKAPDKYRAMYIAVNTISNYLEVYKVIDNSINNNIKVALLEKSNTKKYIEYNANDFTKYSRVISSREKEDIVDFIELREYFRKNNIKSTSINDIENIINILQKLHELTIDNRLLNCWSSVEGITRFYKESGSNINTVNNIIPKVISMYIIKQKMNCLWDRIYPLIKKGILKDDKLNACISKKNDKKYNKVKFATYLLKDETAKWLYENTATNIIICRKVAEINNYLKNPNALEKYVELKMKCIENNINSIYRLRNNLVHSGGSTNINMENYTQRLQYYLNCILGTLIYHMKRNPDLTISEVLYSIITSHAEYMNNIKELKDKIKDIDHNKKEEMIITYGVENIAFIKYLYI</sequence>
<evidence type="ECO:0008006" key="3">
    <source>
        <dbReference type="Google" id="ProtNLM"/>
    </source>
</evidence>
<reference evidence="1 2" key="1">
    <citation type="journal article" date="2023" name="Int. J. Syst. Evol. Microbiol.">
        <title>Terrisporobacter hibernicus sp. nov., isolated from bovine faeces in Northern Ireland.</title>
        <authorList>
            <person name="Mitchell M."/>
            <person name="Nguyen S.V."/>
            <person name="Connor M."/>
            <person name="Fairley D.J."/>
            <person name="Donoghue O."/>
            <person name="Marshall H."/>
            <person name="Koolman L."/>
            <person name="McMullan G."/>
            <person name="Schaffer K.E."/>
            <person name="McGrath J.W."/>
            <person name="Fanning S."/>
        </authorList>
    </citation>
    <scope>NUCLEOTIDE SEQUENCE [LARGE SCALE GENOMIC DNA]</scope>
    <source>
        <strain evidence="1 2">MCA3</strain>
    </source>
</reference>
<evidence type="ECO:0000313" key="2">
    <source>
        <dbReference type="Proteomes" id="UP001198983"/>
    </source>
</evidence>
<gene>
    <name evidence="1" type="ORF">JW646_01740</name>
</gene>
<keyword evidence="2" id="KW-1185">Reference proteome</keyword>
<dbReference type="KEGG" id="tem:JW646_01740"/>
<evidence type="ECO:0000313" key="1">
    <source>
        <dbReference type="EMBL" id="UEL48199.1"/>
    </source>
</evidence>
<accession>A0AAX2ZJD1</accession>
<dbReference type="EMBL" id="CP081135">
    <property type="protein sequence ID" value="UEL48199.1"/>
    <property type="molecule type" value="Genomic_DNA"/>
</dbReference>
<proteinExistence type="predicted"/>
<dbReference type="AlphaFoldDB" id="A0AAX2ZJD1"/>
<organism evidence="1 2">
    <name type="scientific">Terrisporobacter hibernicus</name>
    <dbReference type="NCBI Taxonomy" id="2813371"/>
    <lineage>
        <taxon>Bacteria</taxon>
        <taxon>Bacillati</taxon>
        <taxon>Bacillota</taxon>
        <taxon>Clostridia</taxon>
        <taxon>Peptostreptococcales</taxon>
        <taxon>Peptostreptococcaceae</taxon>
        <taxon>Terrisporobacter</taxon>
    </lineage>
</organism>
<dbReference type="RefSeq" id="WP_228416348.1">
    <property type="nucleotide sequence ID" value="NZ_CP081135.1"/>
</dbReference>
<protein>
    <recommendedName>
        <fullName evidence="3">Apea-like HEPN domain-containing protein</fullName>
    </recommendedName>
</protein>